<keyword evidence="2" id="KW-1185">Reference proteome</keyword>
<accession>A0A2V4AYQ4</accession>
<sequence length="81" mass="8446">MIRKDRELLARLSAVNTRLGEAVVELIHHQDGGELPAAGLRALGIHLRGLSTDLLDRADELDAVDGGVTPAALTAGAARPS</sequence>
<evidence type="ECO:0000313" key="1">
    <source>
        <dbReference type="EMBL" id="PXY26957.1"/>
    </source>
</evidence>
<dbReference type="EMBL" id="MASW01000002">
    <property type="protein sequence ID" value="PXY26957.1"/>
    <property type="molecule type" value="Genomic_DNA"/>
</dbReference>
<dbReference type="OrthoDB" id="3557068at2"/>
<evidence type="ECO:0000313" key="2">
    <source>
        <dbReference type="Proteomes" id="UP000249915"/>
    </source>
</evidence>
<gene>
    <name evidence="1" type="ORF">BAY60_10675</name>
</gene>
<comment type="caution">
    <text evidence="1">The sequence shown here is derived from an EMBL/GenBank/DDBJ whole genome shotgun (WGS) entry which is preliminary data.</text>
</comment>
<proteinExistence type="predicted"/>
<dbReference type="AlphaFoldDB" id="A0A2V4AYQ4"/>
<dbReference type="Proteomes" id="UP000249915">
    <property type="component" value="Unassembled WGS sequence"/>
</dbReference>
<dbReference type="RefSeq" id="WP_112280957.1">
    <property type="nucleotide sequence ID" value="NZ_MASW01000002.1"/>
</dbReference>
<protein>
    <submittedName>
        <fullName evidence="1">Uncharacterized protein</fullName>
    </submittedName>
</protein>
<reference evidence="1 2" key="1">
    <citation type="submission" date="2016-07" db="EMBL/GenBank/DDBJ databases">
        <title>Draft genome sequence of Prauserella muralis DSM 45305, isolated from a mould-covered wall in an indoor environment.</title>
        <authorList>
            <person name="Ruckert C."/>
            <person name="Albersmeier A."/>
            <person name="Jiang C.-L."/>
            <person name="Jiang Y."/>
            <person name="Kalinowski J."/>
            <person name="Schneider O."/>
            <person name="Winkler A."/>
            <person name="Zotchev S.B."/>
        </authorList>
    </citation>
    <scope>NUCLEOTIDE SEQUENCE [LARGE SCALE GENOMIC DNA]</scope>
    <source>
        <strain evidence="1 2">DSM 45305</strain>
    </source>
</reference>
<name>A0A2V4AYQ4_9PSEU</name>
<organism evidence="1 2">
    <name type="scientific">Prauserella muralis</name>
    <dbReference type="NCBI Taxonomy" id="588067"/>
    <lineage>
        <taxon>Bacteria</taxon>
        <taxon>Bacillati</taxon>
        <taxon>Actinomycetota</taxon>
        <taxon>Actinomycetes</taxon>
        <taxon>Pseudonocardiales</taxon>
        <taxon>Pseudonocardiaceae</taxon>
        <taxon>Prauserella</taxon>
    </lineage>
</organism>